<keyword evidence="2" id="KW-1185">Reference proteome</keyword>
<organism evidence="1 2">
    <name type="scientific">Holothuria leucospilota</name>
    <name type="common">Black long sea cucumber</name>
    <name type="synonym">Mertensiothuria leucospilota</name>
    <dbReference type="NCBI Taxonomy" id="206669"/>
    <lineage>
        <taxon>Eukaryota</taxon>
        <taxon>Metazoa</taxon>
        <taxon>Echinodermata</taxon>
        <taxon>Eleutherozoa</taxon>
        <taxon>Echinozoa</taxon>
        <taxon>Holothuroidea</taxon>
        <taxon>Aspidochirotacea</taxon>
        <taxon>Aspidochirotida</taxon>
        <taxon>Holothuriidae</taxon>
        <taxon>Holothuria</taxon>
    </lineage>
</organism>
<reference evidence="1" key="1">
    <citation type="submission" date="2021-10" db="EMBL/GenBank/DDBJ databases">
        <title>Tropical sea cucumber genome reveals ecological adaptation and Cuvierian tubules defense mechanism.</title>
        <authorList>
            <person name="Chen T."/>
        </authorList>
    </citation>
    <scope>NUCLEOTIDE SEQUENCE</scope>
    <source>
        <strain evidence="1">Nanhai2018</strain>
        <tissue evidence="1">Muscle</tissue>
    </source>
</reference>
<protein>
    <submittedName>
        <fullName evidence="1">Uncharacterized protein</fullName>
    </submittedName>
</protein>
<evidence type="ECO:0000313" key="1">
    <source>
        <dbReference type="EMBL" id="KAJ8038915.1"/>
    </source>
</evidence>
<accession>A0A9Q1C666</accession>
<evidence type="ECO:0000313" key="2">
    <source>
        <dbReference type="Proteomes" id="UP001152320"/>
    </source>
</evidence>
<gene>
    <name evidence="1" type="ORF">HOLleu_16475</name>
</gene>
<name>A0A9Q1C666_HOLLE</name>
<proteinExistence type="predicted"/>
<comment type="caution">
    <text evidence="1">The sequence shown here is derived from an EMBL/GenBank/DDBJ whole genome shotgun (WGS) entry which is preliminary data.</text>
</comment>
<dbReference type="Proteomes" id="UP001152320">
    <property type="component" value="Chromosome 7"/>
</dbReference>
<dbReference type="AlphaFoldDB" id="A0A9Q1C666"/>
<sequence length="67" mass="7892">MRGFDRIHTDALFKLNLSHQNSHMITRRYYFSQHVIDDWNSLPPEAVLKGQDHFTVQKDHGISIQEA</sequence>
<dbReference type="EMBL" id="JAIZAY010000007">
    <property type="protein sequence ID" value="KAJ8038915.1"/>
    <property type="molecule type" value="Genomic_DNA"/>
</dbReference>